<name>A0A8B7NF53_HYAAZ</name>
<keyword evidence="3" id="KW-0227">DNA damage</keyword>
<proteinExistence type="predicted"/>
<protein>
    <submittedName>
        <fullName evidence="7">Serine/threonine-protein kinase atr</fullName>
    </submittedName>
</protein>
<keyword evidence="4" id="KW-0539">Nucleus</keyword>
<keyword evidence="2" id="KW-0723">Serine/threonine-protein kinase</keyword>
<dbReference type="AlphaFoldDB" id="A0A8B7NF53"/>
<keyword evidence="7" id="KW-0808">Transferase</keyword>
<dbReference type="PANTHER" id="PTHR11139">
    <property type="entry name" value="ATAXIA TELANGIECTASIA MUTATED ATM -RELATED"/>
    <property type="match status" value="1"/>
</dbReference>
<keyword evidence="6" id="KW-1185">Reference proteome</keyword>
<dbReference type="InterPro" id="IPR011009">
    <property type="entry name" value="Kinase-like_dom_sf"/>
</dbReference>
<evidence type="ECO:0000256" key="1">
    <source>
        <dbReference type="ARBA" id="ARBA00004123"/>
    </source>
</evidence>
<reference evidence="7" key="1">
    <citation type="submission" date="2025-08" db="UniProtKB">
        <authorList>
            <consortium name="RefSeq"/>
        </authorList>
    </citation>
    <scope>IDENTIFICATION</scope>
    <source>
        <tissue evidence="7">Whole organism</tissue>
    </source>
</reference>
<dbReference type="GO" id="GO:0000077">
    <property type="term" value="P:DNA damage checkpoint signaling"/>
    <property type="evidence" value="ECO:0007669"/>
    <property type="project" value="TreeGrafter"/>
</dbReference>
<dbReference type="Proteomes" id="UP000694843">
    <property type="component" value="Unplaced"/>
</dbReference>
<dbReference type="OrthoDB" id="381190at2759"/>
<dbReference type="KEGG" id="hazt:108669425"/>
<dbReference type="InterPro" id="IPR050517">
    <property type="entry name" value="DDR_Repair_Kinase"/>
</dbReference>
<sequence>GETFDWPERVPFRLTHNMTEAMGHGALYGLFLSACQVHMTEAMGHGALYGLFLSACQHTMRIMRAEREALLSVVRPFIHDPLVEWSKGDKAAKNTGEINNEKVLFKLIMRKFIS</sequence>
<keyword evidence="7" id="KW-0418">Kinase</keyword>
<dbReference type="InterPro" id="IPR000403">
    <property type="entry name" value="PI3/4_kinase_cat_dom"/>
</dbReference>
<comment type="subcellular location">
    <subcellularLocation>
        <location evidence="1">Nucleus</location>
    </subcellularLocation>
</comment>
<dbReference type="GeneID" id="108669425"/>
<feature type="non-terminal residue" evidence="7">
    <location>
        <position position="1"/>
    </location>
</feature>
<evidence type="ECO:0000256" key="3">
    <source>
        <dbReference type="ARBA" id="ARBA00022763"/>
    </source>
</evidence>
<dbReference type="PROSITE" id="PS50290">
    <property type="entry name" value="PI3_4_KINASE_3"/>
    <property type="match status" value="1"/>
</dbReference>
<dbReference type="Gene3D" id="1.10.1070.11">
    <property type="entry name" value="Phosphatidylinositol 3-/4-kinase, catalytic domain"/>
    <property type="match status" value="1"/>
</dbReference>
<dbReference type="GO" id="GO:0004674">
    <property type="term" value="F:protein serine/threonine kinase activity"/>
    <property type="evidence" value="ECO:0007669"/>
    <property type="project" value="UniProtKB-KW"/>
</dbReference>
<evidence type="ECO:0000256" key="2">
    <source>
        <dbReference type="ARBA" id="ARBA00022527"/>
    </source>
</evidence>
<evidence type="ECO:0000313" key="7">
    <source>
        <dbReference type="RefSeq" id="XP_018012244.1"/>
    </source>
</evidence>
<gene>
    <name evidence="7" type="primary">LOC108669425</name>
</gene>
<accession>A0A8B7NF53</accession>
<organism evidence="6 7">
    <name type="scientific">Hyalella azteca</name>
    <name type="common">Amphipod</name>
    <dbReference type="NCBI Taxonomy" id="294128"/>
    <lineage>
        <taxon>Eukaryota</taxon>
        <taxon>Metazoa</taxon>
        <taxon>Ecdysozoa</taxon>
        <taxon>Arthropoda</taxon>
        <taxon>Crustacea</taxon>
        <taxon>Multicrustacea</taxon>
        <taxon>Malacostraca</taxon>
        <taxon>Eumalacostraca</taxon>
        <taxon>Peracarida</taxon>
        <taxon>Amphipoda</taxon>
        <taxon>Senticaudata</taxon>
        <taxon>Talitrida</taxon>
        <taxon>Talitroidea</taxon>
        <taxon>Hyalellidae</taxon>
        <taxon>Hyalella</taxon>
    </lineage>
</organism>
<evidence type="ECO:0000313" key="6">
    <source>
        <dbReference type="Proteomes" id="UP000694843"/>
    </source>
</evidence>
<dbReference type="SUPFAM" id="SSF56112">
    <property type="entry name" value="Protein kinase-like (PK-like)"/>
    <property type="match status" value="1"/>
</dbReference>
<dbReference type="GO" id="GO:0005634">
    <property type="term" value="C:nucleus"/>
    <property type="evidence" value="ECO:0007669"/>
    <property type="project" value="UniProtKB-SubCell"/>
</dbReference>
<dbReference type="GO" id="GO:0005694">
    <property type="term" value="C:chromosome"/>
    <property type="evidence" value="ECO:0007669"/>
    <property type="project" value="TreeGrafter"/>
</dbReference>
<dbReference type="RefSeq" id="XP_018012244.1">
    <property type="nucleotide sequence ID" value="XM_018156755.1"/>
</dbReference>
<evidence type="ECO:0000256" key="4">
    <source>
        <dbReference type="ARBA" id="ARBA00023242"/>
    </source>
</evidence>
<evidence type="ECO:0000259" key="5">
    <source>
        <dbReference type="PROSITE" id="PS50290"/>
    </source>
</evidence>
<dbReference type="PANTHER" id="PTHR11139:SF69">
    <property type="entry name" value="SERINE_THREONINE-PROTEIN KINASE ATR"/>
    <property type="match status" value="1"/>
</dbReference>
<dbReference type="GO" id="GO:0006281">
    <property type="term" value="P:DNA repair"/>
    <property type="evidence" value="ECO:0007669"/>
    <property type="project" value="TreeGrafter"/>
</dbReference>
<dbReference type="GO" id="GO:0000723">
    <property type="term" value="P:telomere maintenance"/>
    <property type="evidence" value="ECO:0007669"/>
    <property type="project" value="TreeGrafter"/>
</dbReference>
<dbReference type="InterPro" id="IPR036940">
    <property type="entry name" value="PI3/4_kinase_cat_sf"/>
</dbReference>
<feature type="domain" description="PI3K/PI4K catalytic" evidence="5">
    <location>
        <begin position="1"/>
        <end position="114"/>
    </location>
</feature>